<dbReference type="Pfam" id="PF01913">
    <property type="entry name" value="FTR"/>
    <property type="match status" value="1"/>
</dbReference>
<dbReference type="NCBIfam" id="NF002554">
    <property type="entry name" value="PRK02114.1"/>
    <property type="match status" value="1"/>
</dbReference>
<dbReference type="OrthoDB" id="8841169at2"/>
<evidence type="ECO:0000256" key="1">
    <source>
        <dbReference type="ARBA" id="ARBA00006770"/>
    </source>
</evidence>
<dbReference type="GO" id="GO:0030270">
    <property type="term" value="F:formylmethanofuran-tetrahydromethanopterin N-formyltransferase activity"/>
    <property type="evidence" value="ECO:0007669"/>
    <property type="project" value="UniProtKB-UniRule"/>
</dbReference>
<dbReference type="AlphaFoldDB" id="A0A2I8EUK4"/>
<dbReference type="Pfam" id="PF02741">
    <property type="entry name" value="FTR_C"/>
    <property type="match status" value="1"/>
</dbReference>
<comment type="similarity">
    <text evidence="1 3">Belongs to the FTR family.</text>
</comment>
<dbReference type="InterPro" id="IPR022667">
    <property type="entry name" value="ForMFR_H4MPT_ForTrfase_N"/>
</dbReference>
<dbReference type="NCBIfam" id="TIGR03119">
    <property type="entry name" value="one_C_fhcD"/>
    <property type="match status" value="1"/>
</dbReference>
<dbReference type="UniPathway" id="UPA00562">
    <property type="reaction ID" value="UER00704"/>
</dbReference>
<organism evidence="6 7">
    <name type="scientific">Paraburkholderia terrae</name>
    <dbReference type="NCBI Taxonomy" id="311230"/>
    <lineage>
        <taxon>Bacteria</taxon>
        <taxon>Pseudomonadati</taxon>
        <taxon>Pseudomonadota</taxon>
        <taxon>Betaproteobacteria</taxon>
        <taxon>Burkholderiales</taxon>
        <taxon>Burkholderiaceae</taxon>
        <taxon>Paraburkholderia</taxon>
    </lineage>
</organism>
<dbReference type="PIRSF" id="PIRSF006414">
    <property type="entry name" value="Ftr_formyl_trnsf"/>
    <property type="match status" value="1"/>
</dbReference>
<comment type="subcellular location">
    <subcellularLocation>
        <location evidence="3">Cytoplasm</location>
    </subcellularLocation>
</comment>
<name>A0A2I8EUK4_9BURK</name>
<dbReference type="GO" id="GO:0006730">
    <property type="term" value="P:one-carbon metabolic process"/>
    <property type="evidence" value="ECO:0007669"/>
    <property type="project" value="UniProtKB-UniRule"/>
</dbReference>
<dbReference type="EMBL" id="CP026112">
    <property type="protein sequence ID" value="AUT63062.1"/>
    <property type="molecule type" value="Genomic_DNA"/>
</dbReference>
<dbReference type="InterPro" id="IPR023447">
    <property type="entry name" value="ForMFR_H4MPT_ForTrfase_fd-like"/>
</dbReference>
<dbReference type="GO" id="GO:0046294">
    <property type="term" value="P:formaldehyde catabolic process"/>
    <property type="evidence" value="ECO:0007669"/>
    <property type="project" value="UniProtKB-UniRule"/>
</dbReference>
<protein>
    <recommendedName>
        <fullName evidence="3">Formylmethanofuran--tetrahydromethanopterin formyltransferase</fullName>
        <shortName evidence="3">Ftr</shortName>
        <ecNumber evidence="3">2.3.1.101</ecNumber>
    </recommendedName>
    <alternativeName>
        <fullName evidence="3">H4MPT formyltransferase</fullName>
    </alternativeName>
</protein>
<dbReference type="Gene3D" id="3.30.70.520">
    <property type="match status" value="2"/>
</dbReference>
<dbReference type="KEGG" id="pter:C2L65_26245"/>
<comment type="pathway">
    <text evidence="3">One-carbon metabolism; formaldehyde degradation; formate from formaldehyde (H(4)MPT route): step 4/5.</text>
</comment>
<comment type="function">
    <text evidence="3">Catalyzes the transfer of a formyl group from 5-formyl tetrahydromethanopterin (5-formyl-H(4)MPT) to methanofuran (MFR) to produce formylmethanofuran (formyl-MFR) and tetrahydromethanopterin (H(4)MPT).</text>
</comment>
<gene>
    <name evidence="6" type="primary">fhcD</name>
    <name evidence="3" type="synonym">ffsA</name>
    <name evidence="6" type="ORF">C2L65_26245</name>
</gene>
<dbReference type="HAMAP" id="MF_00579">
    <property type="entry name" value="FTR"/>
    <property type="match status" value="1"/>
</dbReference>
<evidence type="ECO:0000259" key="5">
    <source>
        <dbReference type="Pfam" id="PF02741"/>
    </source>
</evidence>
<sequence>MSDITSSAAPVVERPAAPRSVRGVAIDDTFAEAFPMKATRLIVTARNATWARNAALAATGFATSVIACGCEAGIERELSPDETPDGRPGFALLLFSMSGKELAKQVERRVGQCVLTCPTTAVFGGIANGEPIALGKNLRFFGDGWQISKLIDGKRYWRVPVMDGEFVAEETTAVVKGVGGGNLLFLARDTDAALIAAQTAVDAMRTVPNVILPFPGGVVRSGSKVGSKYSALPASTNDAFCPGLSELALRTELTGDVQSVLEIVIDGLSDTDVAEAMRVGIAAATGADAGVEKGLVRISAGNYGGKLGPFHFHLHQLCDAPENR</sequence>
<keyword evidence="2 3" id="KW-0808">Transferase</keyword>
<dbReference type="SUPFAM" id="SSF55112">
    <property type="entry name" value="Formylmethanofuran:tetrahydromethanopterin formyltransferase"/>
    <property type="match status" value="2"/>
</dbReference>
<keyword evidence="3" id="KW-0963">Cytoplasm</keyword>
<keyword evidence="3" id="KW-0012">Acyltransferase</keyword>
<reference evidence="6 7" key="1">
    <citation type="submission" date="2018-01" db="EMBL/GenBank/DDBJ databases">
        <title>Species boundaries and ecological features among Paraburkholderia terrae DSMZ17804T, P. hospita DSMZ17164T and P. caribensis DSMZ13236T.</title>
        <authorList>
            <person name="Pratama A.A."/>
        </authorList>
    </citation>
    <scope>NUCLEOTIDE SEQUENCE [LARGE SCALE GENOMIC DNA]</scope>
    <source>
        <strain evidence="6 7">DSM 17804</strain>
    </source>
</reference>
<dbReference type="Proteomes" id="UP000243502">
    <property type="component" value="Chromosome 2"/>
</dbReference>
<evidence type="ECO:0000256" key="3">
    <source>
        <dbReference type="HAMAP-Rule" id="MF_00579"/>
    </source>
</evidence>
<dbReference type="InterPro" id="IPR014053">
    <property type="entry name" value="ForMFR_H4MPT_ForTrfase"/>
</dbReference>
<feature type="domain" description="Formylmethanofuran: tetrahydromethanopterin formyltransferase Ftr N-terminal" evidence="4">
    <location>
        <begin position="21"/>
        <end position="161"/>
    </location>
</feature>
<dbReference type="RefSeq" id="WP_042306501.1">
    <property type="nucleotide sequence ID" value="NZ_CP026112.1"/>
</dbReference>
<comment type="catalytic activity">
    <reaction evidence="3">
        <text>N-formylmethanofuran + 5,6,7,8-tetrahydromethanopterin + H(+) = N(5)-formyl-5,6,7,8-tetrahydromethanopterin + methanofuran</text>
        <dbReference type="Rhea" id="RHEA:18061"/>
        <dbReference type="ChEBI" id="CHEBI:15378"/>
        <dbReference type="ChEBI" id="CHEBI:57727"/>
        <dbReference type="ChEBI" id="CHEBI:58018"/>
        <dbReference type="ChEBI" id="CHEBI:58103"/>
        <dbReference type="ChEBI" id="CHEBI:58151"/>
        <dbReference type="EC" id="2.3.1.101"/>
    </reaction>
</comment>
<dbReference type="GO" id="GO:0005737">
    <property type="term" value="C:cytoplasm"/>
    <property type="evidence" value="ECO:0007669"/>
    <property type="project" value="UniProtKB-SubCell"/>
</dbReference>
<comment type="subunit">
    <text evidence="3">Homotetramer.</text>
</comment>
<feature type="domain" description="Formylmethanofuran: tetrahydromethanopterin formyltransferase Ftr C-terminal" evidence="5">
    <location>
        <begin position="164"/>
        <end position="317"/>
    </location>
</feature>
<evidence type="ECO:0000259" key="4">
    <source>
        <dbReference type="Pfam" id="PF01913"/>
    </source>
</evidence>
<evidence type="ECO:0000313" key="7">
    <source>
        <dbReference type="Proteomes" id="UP000243502"/>
    </source>
</evidence>
<dbReference type="EC" id="2.3.1.101" evidence="3"/>
<accession>A0A2I8EUK4</accession>
<keyword evidence="3" id="KW-0554">One-carbon metabolism</keyword>
<proteinExistence type="inferred from homology"/>
<evidence type="ECO:0000256" key="2">
    <source>
        <dbReference type="ARBA" id="ARBA00022679"/>
    </source>
</evidence>
<evidence type="ECO:0000313" key="6">
    <source>
        <dbReference type="EMBL" id="AUT63062.1"/>
    </source>
</evidence>
<dbReference type="InterPro" id="IPR002770">
    <property type="entry name" value="ForMFR_H4MPT_ForTrfase_C"/>
</dbReference>